<evidence type="ECO:0000256" key="2">
    <source>
        <dbReference type="ARBA" id="ARBA00022729"/>
    </source>
</evidence>
<gene>
    <name evidence="5" type="ORF">NE237_000052</name>
</gene>
<feature type="region of interest" description="Disordered" evidence="4">
    <location>
        <begin position="492"/>
        <end position="512"/>
    </location>
</feature>
<reference evidence="5" key="1">
    <citation type="journal article" date="2023" name="Plant J.">
        <title>The genome of the king protea, Protea cynaroides.</title>
        <authorList>
            <person name="Chang J."/>
            <person name="Duong T.A."/>
            <person name="Schoeman C."/>
            <person name="Ma X."/>
            <person name="Roodt D."/>
            <person name="Barker N."/>
            <person name="Li Z."/>
            <person name="Van de Peer Y."/>
            <person name="Mizrachi E."/>
        </authorList>
    </citation>
    <scope>NUCLEOTIDE SEQUENCE</scope>
    <source>
        <tissue evidence="5">Young leaves</tissue>
    </source>
</reference>
<dbReference type="EMBL" id="JAMYWD010000055">
    <property type="protein sequence ID" value="KAJ4949913.1"/>
    <property type="molecule type" value="Genomic_DNA"/>
</dbReference>
<dbReference type="InterPro" id="IPR032675">
    <property type="entry name" value="LRR_dom_sf"/>
</dbReference>
<keyword evidence="6" id="KW-1185">Reference proteome</keyword>
<dbReference type="GO" id="GO:0016020">
    <property type="term" value="C:membrane"/>
    <property type="evidence" value="ECO:0007669"/>
    <property type="project" value="UniProtKB-SubCell"/>
</dbReference>
<dbReference type="Gene3D" id="3.80.10.10">
    <property type="entry name" value="Ribonuclease Inhibitor"/>
    <property type="match status" value="1"/>
</dbReference>
<dbReference type="PANTHER" id="PTHR48053">
    <property type="entry name" value="LEUCINE RICH REPEAT FAMILY PROTEIN, EXPRESSED"/>
    <property type="match status" value="1"/>
</dbReference>
<keyword evidence="3" id="KW-0675">Receptor</keyword>
<evidence type="ECO:0000256" key="4">
    <source>
        <dbReference type="SAM" id="MobiDB-lite"/>
    </source>
</evidence>
<dbReference type="SUPFAM" id="SSF52058">
    <property type="entry name" value="L domain-like"/>
    <property type="match status" value="1"/>
</dbReference>
<name>A0A9Q0GNV0_9MAGN</name>
<accession>A0A9Q0GNV0</accession>
<dbReference type="Proteomes" id="UP001141806">
    <property type="component" value="Unassembled WGS sequence"/>
</dbReference>
<evidence type="ECO:0000313" key="6">
    <source>
        <dbReference type="Proteomes" id="UP001141806"/>
    </source>
</evidence>
<comment type="subcellular location">
    <subcellularLocation>
        <location evidence="1">Membrane</location>
        <topology evidence="1">Single-pass membrane protein</topology>
    </subcellularLocation>
</comment>
<proteinExistence type="predicted"/>
<evidence type="ECO:0000256" key="3">
    <source>
        <dbReference type="ARBA" id="ARBA00023170"/>
    </source>
</evidence>
<dbReference type="OrthoDB" id="1939111at2759"/>
<dbReference type="AlphaFoldDB" id="A0A9Q0GNV0"/>
<dbReference type="PANTHER" id="PTHR48053:SF71">
    <property type="entry name" value="LEUCINE RICH REPEAT FAMILY PROTEIN, EXPRESSED"/>
    <property type="match status" value="1"/>
</dbReference>
<evidence type="ECO:0000256" key="1">
    <source>
        <dbReference type="ARBA" id="ARBA00004167"/>
    </source>
</evidence>
<comment type="caution">
    <text evidence="5">The sequence shown here is derived from an EMBL/GenBank/DDBJ whole genome shotgun (WGS) entry which is preliminary data.</text>
</comment>
<organism evidence="5 6">
    <name type="scientific">Protea cynaroides</name>
    <dbReference type="NCBI Taxonomy" id="273540"/>
    <lineage>
        <taxon>Eukaryota</taxon>
        <taxon>Viridiplantae</taxon>
        <taxon>Streptophyta</taxon>
        <taxon>Embryophyta</taxon>
        <taxon>Tracheophyta</taxon>
        <taxon>Spermatophyta</taxon>
        <taxon>Magnoliopsida</taxon>
        <taxon>Proteales</taxon>
        <taxon>Proteaceae</taxon>
        <taxon>Protea</taxon>
    </lineage>
</organism>
<sequence>MFTRSCRGAEDYSAVRFTRAMPMCRGVDECSTSGLLGHAKVLRSAKVLSRRGMLHGQVYLVMPMFREMLIIQVYSVMLKCRGVEEFSAVRCTRSCRFAVGSMSAPLSGLRGHAEVPSSVPWLGLINHAEMSSALWSLQGNSLMGKITEVIGLMQALAVLDSNKNELVRPIPLILGNLNYTENSPFNRISASCKALNQFNLNCSRLSGSIPSSFRNLMSLIYLKFSSNSFKGKTPVQLGRIVNRDTPDLSNNDFSRPILASLGALEHLLTFDNSTNIQAGFPKSRVRCRMLLPLFLTTITFVVVHSVMLRRQGANVTRNTEVPRNVVYLIMARCQVPRSALQCPQSCRGAEDYSTVRFTWSCRGTKSAMRSGLLGYAEVLRSAPRLGLFDHAKSCRGVEVLWSVEVQKSALWLGLHGCAEVPTSAPRSDLPDHAEVLRCGGVLCGSAPRLSLLRHAEVSRSALWLGLFRHAEVRSCRGVLHCLVYMVMPRRGGTETPRGAARSSLLGHAEEPSSSPRLCLLSHAEFQGSALRSGLLGHADVLIGARRSGLPDQTEVPRSVEVWGAPRSGVLGHAKVPPNILVSPCLLLSLTCYFS</sequence>
<keyword evidence="2" id="KW-0732">Signal</keyword>
<protein>
    <submittedName>
        <fullName evidence="5">Uncharacterized protein</fullName>
    </submittedName>
</protein>
<dbReference type="InterPro" id="IPR051716">
    <property type="entry name" value="Plant_RL_S/T_kinase"/>
</dbReference>
<evidence type="ECO:0000313" key="5">
    <source>
        <dbReference type="EMBL" id="KAJ4949913.1"/>
    </source>
</evidence>